<evidence type="ECO:0000256" key="4">
    <source>
        <dbReference type="PROSITE-ProRule" id="PRU00332"/>
    </source>
</evidence>
<dbReference type="STRING" id="6185.A0A095AV86"/>
<protein>
    <submittedName>
        <fullName evidence="6">La-related protein 6</fullName>
    </submittedName>
</protein>
<feature type="domain" description="HTH La-type RNA-binding" evidence="5">
    <location>
        <begin position="50"/>
        <end position="141"/>
    </location>
</feature>
<evidence type="ECO:0000259" key="5">
    <source>
        <dbReference type="PROSITE" id="PS50961"/>
    </source>
</evidence>
<dbReference type="GO" id="GO:0005634">
    <property type="term" value="C:nucleus"/>
    <property type="evidence" value="ECO:0007669"/>
    <property type="project" value="UniProtKB-SubCell"/>
</dbReference>
<dbReference type="CDD" id="cd07323">
    <property type="entry name" value="LAM"/>
    <property type="match status" value="1"/>
</dbReference>
<feature type="non-terminal residue" evidence="6">
    <location>
        <position position="1"/>
    </location>
</feature>
<keyword evidence="2 4" id="KW-0694">RNA-binding</keyword>
<dbReference type="SMART" id="SM00715">
    <property type="entry name" value="LA"/>
    <property type="match status" value="1"/>
</dbReference>
<organism evidence="6">
    <name type="scientific">Schistosoma haematobium</name>
    <name type="common">Blood fluke</name>
    <dbReference type="NCBI Taxonomy" id="6185"/>
    <lineage>
        <taxon>Eukaryota</taxon>
        <taxon>Metazoa</taxon>
        <taxon>Spiralia</taxon>
        <taxon>Lophotrochozoa</taxon>
        <taxon>Platyhelminthes</taxon>
        <taxon>Trematoda</taxon>
        <taxon>Digenea</taxon>
        <taxon>Strigeidida</taxon>
        <taxon>Schistosomatoidea</taxon>
        <taxon>Schistosomatidae</taxon>
        <taxon>Schistosoma</taxon>
    </lineage>
</organism>
<name>A0A095AV86_SCHHA</name>
<accession>A0A095AV86</accession>
<gene>
    <name evidence="6" type="ORF">MS3_06868</name>
</gene>
<dbReference type="GO" id="GO:0006396">
    <property type="term" value="P:RNA processing"/>
    <property type="evidence" value="ECO:0007669"/>
    <property type="project" value="InterPro"/>
</dbReference>
<sequence>FKCSQPPSVDDIPEVLPFYRAGRHLMELSPSEFSDYSVLQDKENIAVCNKPKSELMNEKIIKQCEFYFSDANILKDQFLLNLVKSSKEGWVDLSVIAGFKKLQSLTTDLSVIRQSLAASTKIEVSEDGNTIRRIDPLPVWDKSVYYRTIILSEFPENSNVTVESIQEFFTINGHPPSLVRVLFPNRKIPSDLKRSQILHNQLGVKICAVVEFPNRPDALKAINLSRSHWGKIYAYLLCHGNKKLNKNQPEHKTVPNTTNSKGVADDKVEPIRKPLLRRLDCLSNNSIHVSHVREPIGPPTEESAGFLPGWRELLRLQRMLIRDGAEVNKSSEAELQQLDNAIVCIDSGAVCAS</sequence>
<dbReference type="Gene3D" id="1.10.10.10">
    <property type="entry name" value="Winged helix-like DNA-binding domain superfamily/Winged helix DNA-binding domain"/>
    <property type="match status" value="1"/>
</dbReference>
<dbReference type="PRINTS" id="PR00302">
    <property type="entry name" value="LUPUSLA"/>
</dbReference>
<evidence type="ECO:0000256" key="3">
    <source>
        <dbReference type="ARBA" id="ARBA00023242"/>
    </source>
</evidence>
<dbReference type="Pfam" id="PF05383">
    <property type="entry name" value="La"/>
    <property type="match status" value="1"/>
</dbReference>
<dbReference type="AlphaFoldDB" id="A0A095AV86"/>
<dbReference type="GO" id="GO:0003723">
    <property type="term" value="F:RNA binding"/>
    <property type="evidence" value="ECO:0007669"/>
    <property type="project" value="UniProtKB-UniRule"/>
</dbReference>
<reference evidence="6" key="1">
    <citation type="journal article" date="2012" name="Nat. Genet.">
        <title>Whole-genome sequence of Schistosoma haematobium.</title>
        <authorList>
            <person name="Young N.D."/>
            <person name="Jex A.R."/>
            <person name="Li B."/>
            <person name="Liu S."/>
            <person name="Yang L."/>
            <person name="Xiong Z."/>
            <person name="Li Y."/>
            <person name="Cantacessi C."/>
            <person name="Hall R.S."/>
            <person name="Xu X."/>
            <person name="Chen F."/>
            <person name="Wu X."/>
            <person name="Zerlotini A."/>
            <person name="Oliveira G."/>
            <person name="Hofmann A."/>
            <person name="Zhang G."/>
            <person name="Fang X."/>
            <person name="Kang Y."/>
            <person name="Campbell B.E."/>
            <person name="Loukas A."/>
            <person name="Ranganathan S."/>
            <person name="Rollinson D."/>
            <person name="Rinaldi G."/>
            <person name="Brindley P.J."/>
            <person name="Yang H."/>
            <person name="Wang J."/>
            <person name="Wang J."/>
            <person name="Gasser R.B."/>
        </authorList>
    </citation>
    <scope>NUCLEOTIDE SEQUENCE [LARGE SCALE GENOMIC DNA]</scope>
</reference>
<dbReference type="InterPro" id="IPR036390">
    <property type="entry name" value="WH_DNA-bd_sf"/>
</dbReference>
<dbReference type="InterPro" id="IPR036388">
    <property type="entry name" value="WH-like_DNA-bd_sf"/>
</dbReference>
<dbReference type="PROSITE" id="PS50961">
    <property type="entry name" value="HTH_LA"/>
    <property type="match status" value="1"/>
</dbReference>
<proteinExistence type="predicted"/>
<evidence type="ECO:0000256" key="1">
    <source>
        <dbReference type="ARBA" id="ARBA00004123"/>
    </source>
</evidence>
<keyword evidence="3" id="KW-0539">Nucleus</keyword>
<dbReference type="EMBL" id="KL251027">
    <property type="protein sequence ID" value="KGB38476.1"/>
    <property type="molecule type" value="Genomic_DNA"/>
</dbReference>
<dbReference type="PANTHER" id="PTHR22792">
    <property type="entry name" value="LUPUS LA PROTEIN-RELATED"/>
    <property type="match status" value="1"/>
</dbReference>
<dbReference type="InterPro" id="IPR045180">
    <property type="entry name" value="La_dom_prot"/>
</dbReference>
<dbReference type="GO" id="GO:1990904">
    <property type="term" value="C:ribonucleoprotein complex"/>
    <property type="evidence" value="ECO:0007669"/>
    <property type="project" value="InterPro"/>
</dbReference>
<dbReference type="SUPFAM" id="SSF46785">
    <property type="entry name" value="Winged helix' DNA-binding domain"/>
    <property type="match status" value="1"/>
</dbReference>
<evidence type="ECO:0000313" key="6">
    <source>
        <dbReference type="EMBL" id="KGB38476.1"/>
    </source>
</evidence>
<evidence type="ECO:0000256" key="2">
    <source>
        <dbReference type="ARBA" id="ARBA00022884"/>
    </source>
</evidence>
<comment type="subcellular location">
    <subcellularLocation>
        <location evidence="1">Nucleus</location>
    </subcellularLocation>
</comment>
<dbReference type="InterPro" id="IPR002344">
    <property type="entry name" value="Lupus_La"/>
</dbReference>
<dbReference type="InterPro" id="IPR006630">
    <property type="entry name" value="La_HTH"/>
</dbReference>